<organism evidence="3 4">
    <name type="scientific">Nisaea acidiphila</name>
    <dbReference type="NCBI Taxonomy" id="1862145"/>
    <lineage>
        <taxon>Bacteria</taxon>
        <taxon>Pseudomonadati</taxon>
        <taxon>Pseudomonadota</taxon>
        <taxon>Alphaproteobacteria</taxon>
        <taxon>Rhodospirillales</taxon>
        <taxon>Thalassobaculaceae</taxon>
        <taxon>Nisaea</taxon>
    </lineage>
</organism>
<evidence type="ECO:0000313" key="4">
    <source>
        <dbReference type="Proteomes" id="UP001060336"/>
    </source>
</evidence>
<evidence type="ECO:0000256" key="1">
    <source>
        <dbReference type="ARBA" id="ARBA00006817"/>
    </source>
</evidence>
<evidence type="ECO:0000313" key="3">
    <source>
        <dbReference type="EMBL" id="UUX49523.1"/>
    </source>
</evidence>
<evidence type="ECO:0000259" key="2">
    <source>
        <dbReference type="Pfam" id="PF08327"/>
    </source>
</evidence>
<dbReference type="Pfam" id="PF08327">
    <property type="entry name" value="AHSA1"/>
    <property type="match status" value="1"/>
</dbReference>
<dbReference type="SUPFAM" id="SSF55961">
    <property type="entry name" value="Bet v1-like"/>
    <property type="match status" value="1"/>
</dbReference>
<dbReference type="CDD" id="cd07814">
    <property type="entry name" value="SRPBCC_CalC_Aha1-like"/>
    <property type="match status" value="1"/>
</dbReference>
<gene>
    <name evidence="3" type="ORF">NUH88_19250</name>
</gene>
<dbReference type="InterPro" id="IPR023393">
    <property type="entry name" value="START-like_dom_sf"/>
</dbReference>
<dbReference type="RefSeq" id="WP_257768242.1">
    <property type="nucleotide sequence ID" value="NZ_CP102480.1"/>
</dbReference>
<dbReference type="KEGG" id="naci:NUH88_19250"/>
<comment type="similarity">
    <text evidence="1">Belongs to the AHA1 family.</text>
</comment>
<proteinExistence type="inferred from homology"/>
<dbReference type="AlphaFoldDB" id="A0A9J7APH9"/>
<dbReference type="Gene3D" id="3.30.530.20">
    <property type="match status" value="1"/>
</dbReference>
<protein>
    <submittedName>
        <fullName evidence="3">SRPBCC domain-containing protein</fullName>
    </submittedName>
</protein>
<sequence>MTLTFLKSPRGADPVVVEGRFKVPPERLFRAWTTPEDLLNWFGGDNMLETAKVDLRTGGSWHFTFEEKDGTRDVLHGEYLEVEAPSRLVFSWRHHKLTEAGRGEDTPASEVTLTFEADGEETFMRLVHRHVESEGSRSNIGGGWEASFSKIRALVEETATETAPLETA</sequence>
<dbReference type="InterPro" id="IPR013538">
    <property type="entry name" value="ASHA1/2-like_C"/>
</dbReference>
<dbReference type="EMBL" id="CP102480">
    <property type="protein sequence ID" value="UUX49523.1"/>
    <property type="molecule type" value="Genomic_DNA"/>
</dbReference>
<accession>A0A9J7APH9</accession>
<feature type="domain" description="Activator of Hsp90 ATPase homologue 1/2-like C-terminal" evidence="2">
    <location>
        <begin position="22"/>
        <end position="156"/>
    </location>
</feature>
<keyword evidence="4" id="KW-1185">Reference proteome</keyword>
<reference evidence="3" key="1">
    <citation type="submission" date="2022-08" db="EMBL/GenBank/DDBJ databases">
        <title>Nisaea acidiphila sp. nov., isolated from a marine algal debris and emended description of the genus Nisaea Urios et al. 2008.</title>
        <authorList>
            <person name="Kwon K."/>
        </authorList>
    </citation>
    <scope>NUCLEOTIDE SEQUENCE</scope>
    <source>
        <strain evidence="3">MEBiC11861</strain>
    </source>
</reference>
<dbReference type="Proteomes" id="UP001060336">
    <property type="component" value="Chromosome"/>
</dbReference>
<name>A0A9J7APH9_9PROT</name>